<dbReference type="EMBL" id="CP048113">
    <property type="protein sequence ID" value="QHS60928.1"/>
    <property type="molecule type" value="Genomic_DNA"/>
</dbReference>
<evidence type="ECO:0000313" key="5">
    <source>
        <dbReference type="EMBL" id="QHS60928.1"/>
    </source>
</evidence>
<evidence type="ECO:0000259" key="4">
    <source>
        <dbReference type="Pfam" id="PF25975"/>
    </source>
</evidence>
<evidence type="ECO:0000256" key="1">
    <source>
        <dbReference type="ARBA" id="ARBA00009477"/>
    </source>
</evidence>
<gene>
    <name evidence="5" type="ORF">GWR21_15400</name>
</gene>
<feature type="chain" id="PRO_5025380523" evidence="2">
    <location>
        <begin position="22"/>
        <end position="337"/>
    </location>
</feature>
<dbReference type="Gene3D" id="2.40.30.170">
    <property type="match status" value="1"/>
</dbReference>
<feature type="signal peptide" evidence="2">
    <location>
        <begin position="1"/>
        <end position="21"/>
    </location>
</feature>
<accession>A0A6B9ZEX4</accession>
<keyword evidence="2" id="KW-0732">Signal</keyword>
<feature type="domain" description="CzcB-like C-terminal circularly permuted SH3-like" evidence="4">
    <location>
        <begin position="270"/>
        <end position="331"/>
    </location>
</feature>
<reference evidence="5 6" key="1">
    <citation type="submission" date="2020-01" db="EMBL/GenBank/DDBJ databases">
        <title>Complete genome sequence of Chitinophaga sp. H33E-04 isolated from quinoa roots.</title>
        <authorList>
            <person name="Weon H.-Y."/>
            <person name="Lee S.A."/>
        </authorList>
    </citation>
    <scope>NUCLEOTIDE SEQUENCE [LARGE SCALE GENOMIC DNA]</scope>
    <source>
        <strain evidence="5 6">H33E-04</strain>
    </source>
</reference>
<sequence length="337" mass="36751">MQRITYYFFAVALLLAGCKHTTTPTVTVTEDPSPVVTNNGEQITFPDTAASNFFAVEAVGDSALNGTLHAPGKVAATVVRADEGGQNIVLFDDAGLNSDYSQLIQHKININHIQQININQRKIELDRTQDLYDHGAASGRDILEAKSNLSMEQTNLANEKTQLIEHESGLKAAGFDPEALRSASQGSVYIICDIPENQLNNVKKGAPCSIVLSSFPDNTYNGKVEDIADVIDDATRMIKLRIKLTIPDTQIRAGMFATVTFQVHSDNQGINISRDALVTSEGQNYVFVRTAPNTFTRREIRTGQQIGDRIAVYSGLKNGESVVIKGVMQLKGLSFGY</sequence>
<dbReference type="RefSeq" id="WP_162332611.1">
    <property type="nucleotide sequence ID" value="NZ_CP048113.1"/>
</dbReference>
<dbReference type="AlphaFoldDB" id="A0A6B9ZEX4"/>
<feature type="domain" description="CusB-like beta-barrel" evidence="3">
    <location>
        <begin position="188"/>
        <end position="262"/>
    </location>
</feature>
<dbReference type="Gene3D" id="2.40.420.20">
    <property type="match status" value="1"/>
</dbReference>
<name>A0A6B9ZEX4_9BACT</name>
<dbReference type="NCBIfam" id="TIGR01730">
    <property type="entry name" value="RND_mfp"/>
    <property type="match status" value="1"/>
</dbReference>
<dbReference type="KEGG" id="chih:GWR21_15400"/>
<dbReference type="PANTHER" id="PTHR30469">
    <property type="entry name" value="MULTIDRUG RESISTANCE PROTEIN MDTA"/>
    <property type="match status" value="1"/>
</dbReference>
<dbReference type="InterPro" id="IPR058649">
    <property type="entry name" value="CzcB_C"/>
</dbReference>
<dbReference type="InterPro" id="IPR006143">
    <property type="entry name" value="RND_pump_MFP"/>
</dbReference>
<dbReference type="PROSITE" id="PS51257">
    <property type="entry name" value="PROKAR_LIPOPROTEIN"/>
    <property type="match status" value="1"/>
</dbReference>
<dbReference type="Pfam" id="PF25975">
    <property type="entry name" value="CzcB_C"/>
    <property type="match status" value="1"/>
</dbReference>
<dbReference type="Pfam" id="PF25954">
    <property type="entry name" value="Beta-barrel_RND_2"/>
    <property type="match status" value="1"/>
</dbReference>
<dbReference type="SUPFAM" id="SSF111369">
    <property type="entry name" value="HlyD-like secretion proteins"/>
    <property type="match status" value="1"/>
</dbReference>
<dbReference type="InterPro" id="IPR058792">
    <property type="entry name" value="Beta-barrel_RND_2"/>
</dbReference>
<dbReference type="Proteomes" id="UP000476411">
    <property type="component" value="Chromosome"/>
</dbReference>
<organism evidence="5 6">
    <name type="scientific">Chitinophaga agri</name>
    <dbReference type="NCBI Taxonomy" id="2703787"/>
    <lineage>
        <taxon>Bacteria</taxon>
        <taxon>Pseudomonadati</taxon>
        <taxon>Bacteroidota</taxon>
        <taxon>Chitinophagia</taxon>
        <taxon>Chitinophagales</taxon>
        <taxon>Chitinophagaceae</taxon>
        <taxon>Chitinophaga</taxon>
    </lineage>
</organism>
<comment type="similarity">
    <text evidence="1">Belongs to the membrane fusion protein (MFP) (TC 8.A.1) family.</text>
</comment>
<dbReference type="GO" id="GO:1990281">
    <property type="term" value="C:efflux pump complex"/>
    <property type="evidence" value="ECO:0007669"/>
    <property type="project" value="TreeGrafter"/>
</dbReference>
<keyword evidence="6" id="KW-1185">Reference proteome</keyword>
<protein>
    <submittedName>
        <fullName evidence="5">Efflux RND transporter periplasmic adaptor subunit</fullName>
    </submittedName>
</protein>
<evidence type="ECO:0000259" key="3">
    <source>
        <dbReference type="Pfam" id="PF25954"/>
    </source>
</evidence>
<dbReference type="GO" id="GO:0015562">
    <property type="term" value="F:efflux transmembrane transporter activity"/>
    <property type="evidence" value="ECO:0007669"/>
    <property type="project" value="TreeGrafter"/>
</dbReference>
<evidence type="ECO:0000256" key="2">
    <source>
        <dbReference type="SAM" id="SignalP"/>
    </source>
</evidence>
<proteinExistence type="inferred from homology"/>
<evidence type="ECO:0000313" key="6">
    <source>
        <dbReference type="Proteomes" id="UP000476411"/>
    </source>
</evidence>